<keyword evidence="2" id="KW-0812">Transmembrane</keyword>
<accession>A0ABQ6VZQ0</accession>
<keyword evidence="2" id="KW-1133">Transmembrane helix</keyword>
<evidence type="ECO:0008006" key="6">
    <source>
        <dbReference type="Google" id="ProtNLM"/>
    </source>
</evidence>
<keyword evidence="2" id="KW-0472">Membrane</keyword>
<evidence type="ECO:0000313" key="5">
    <source>
        <dbReference type="Proteomes" id="UP000325395"/>
    </source>
</evidence>
<sequence length="279" mass="29150">MRSSVILAVSRLILLVLLLSSITSAADNRTCYMVDEKTVAVDDVPCTTKETTHCCNKNDICMSNGLCWVQSTGDMVLSRGSCTDKSWGGDCVAARPCGTPQHPANPSSGYPVVNADIANHQFCCGSVVSSSSSDGIKCSGDGPFPVPTGAVIPGVAALASVASTSSPSSSATHPAGNSNDTSSSSSSQKQEKSNDQSTKLAIGLELGLPLGIIAATALIWGAWERKKTVSARREMDQLKAAMYQNYQYAPVPQMQAPPPVEMGHNEHSVAELPPGGYNK</sequence>
<reference evidence="4 5" key="1">
    <citation type="submission" date="2019-04" db="EMBL/GenBank/DDBJ databases">
        <authorList>
            <consortium name="DOE Joint Genome Institute"/>
            <person name="Mondo S."/>
            <person name="Kjaerbolling I."/>
            <person name="Vesth T."/>
            <person name="Frisvad J.C."/>
            <person name="Nybo J.L."/>
            <person name="Theobald S."/>
            <person name="Kildgaard S."/>
            <person name="Isbrandt T."/>
            <person name="Kuo A."/>
            <person name="Sato A."/>
            <person name="Lyhne E.K."/>
            <person name="Kogle M.E."/>
            <person name="Wiebenga A."/>
            <person name="Kun R.S."/>
            <person name="Lubbers R.J."/>
            <person name="Makela M.R."/>
            <person name="Barry K."/>
            <person name="Chovatia M."/>
            <person name="Clum A."/>
            <person name="Daum C."/>
            <person name="Haridas S."/>
            <person name="He G."/>
            <person name="LaButti K."/>
            <person name="Lipzen A."/>
            <person name="Riley R."/>
            <person name="Salamov A."/>
            <person name="Simmons B.A."/>
            <person name="Magnuson J.K."/>
            <person name="Henrissat B."/>
            <person name="Mortensen U.H."/>
            <person name="Larsen T.O."/>
            <person name="Devries R.P."/>
            <person name="Grigoriev I.V."/>
            <person name="Machida M."/>
            <person name="Baker S.E."/>
            <person name="Andersen M.R."/>
            <person name="Cantor M.N."/>
            <person name="Hua S.X."/>
        </authorList>
    </citation>
    <scope>NUCLEOTIDE SEQUENCE [LARGE SCALE GENOMIC DNA]</scope>
    <source>
        <strain evidence="4 5">CBS 117616</strain>
    </source>
</reference>
<evidence type="ECO:0000256" key="2">
    <source>
        <dbReference type="SAM" id="Phobius"/>
    </source>
</evidence>
<evidence type="ECO:0000313" key="4">
    <source>
        <dbReference type="EMBL" id="KAE8410367.1"/>
    </source>
</evidence>
<feature type="transmembrane region" description="Helical" evidence="2">
    <location>
        <begin position="200"/>
        <end position="223"/>
    </location>
</feature>
<feature type="chain" id="PRO_5045749011" description="Mid2 domain-containing protein" evidence="3">
    <location>
        <begin position="26"/>
        <end position="279"/>
    </location>
</feature>
<dbReference type="EMBL" id="ML735955">
    <property type="protein sequence ID" value="KAE8410367.1"/>
    <property type="molecule type" value="Genomic_DNA"/>
</dbReference>
<feature type="compositionally biased region" description="Low complexity" evidence="1">
    <location>
        <begin position="164"/>
        <end position="188"/>
    </location>
</feature>
<feature type="region of interest" description="Disordered" evidence="1">
    <location>
        <begin position="164"/>
        <end position="196"/>
    </location>
</feature>
<feature type="signal peptide" evidence="3">
    <location>
        <begin position="1"/>
        <end position="25"/>
    </location>
</feature>
<dbReference type="Proteomes" id="UP000325395">
    <property type="component" value="Unassembled WGS sequence"/>
</dbReference>
<evidence type="ECO:0000256" key="1">
    <source>
        <dbReference type="SAM" id="MobiDB-lite"/>
    </source>
</evidence>
<name>A0ABQ6VZQ0_9EURO</name>
<keyword evidence="5" id="KW-1185">Reference proteome</keyword>
<evidence type="ECO:0000256" key="3">
    <source>
        <dbReference type="SAM" id="SignalP"/>
    </source>
</evidence>
<proteinExistence type="predicted"/>
<organism evidence="4 5">
    <name type="scientific">Aspergillus pseudocaelatus</name>
    <dbReference type="NCBI Taxonomy" id="1825620"/>
    <lineage>
        <taxon>Eukaryota</taxon>
        <taxon>Fungi</taxon>
        <taxon>Dikarya</taxon>
        <taxon>Ascomycota</taxon>
        <taxon>Pezizomycotina</taxon>
        <taxon>Eurotiomycetes</taxon>
        <taxon>Eurotiomycetidae</taxon>
        <taxon>Eurotiales</taxon>
        <taxon>Aspergillaceae</taxon>
        <taxon>Aspergillus</taxon>
        <taxon>Aspergillus subgen. Circumdati</taxon>
    </lineage>
</organism>
<protein>
    <recommendedName>
        <fullName evidence="6">Mid2 domain-containing protein</fullName>
    </recommendedName>
</protein>
<gene>
    <name evidence="4" type="ORF">BDV36DRAFT_307393</name>
</gene>
<keyword evidence="3" id="KW-0732">Signal</keyword>